<keyword evidence="12" id="KW-0732">Signal</keyword>
<dbReference type="Pfam" id="PF00082">
    <property type="entry name" value="Peptidase_S8"/>
    <property type="match status" value="1"/>
</dbReference>
<accession>A0ABR1NTT3</accession>
<dbReference type="PANTHER" id="PTHR14218">
    <property type="entry name" value="PROTEASE S8 TRIPEPTIDYL PEPTIDASE I CLN2"/>
    <property type="match status" value="1"/>
</dbReference>
<comment type="catalytic activity">
    <reaction evidence="1">
        <text>Release of an N-terminal tripeptide from a polypeptide.</text>
        <dbReference type="EC" id="3.4.14.10"/>
    </reaction>
</comment>
<dbReference type="EMBL" id="JAKNSF020000111">
    <property type="protein sequence ID" value="KAK7714948.1"/>
    <property type="molecule type" value="Genomic_DNA"/>
</dbReference>
<dbReference type="SMART" id="SM00944">
    <property type="entry name" value="Pro-kuma_activ"/>
    <property type="match status" value="1"/>
</dbReference>
<evidence type="ECO:0000256" key="12">
    <source>
        <dbReference type="SAM" id="SignalP"/>
    </source>
</evidence>
<evidence type="ECO:0000313" key="14">
    <source>
        <dbReference type="EMBL" id="KAK7714948.1"/>
    </source>
</evidence>
<comment type="subcellular location">
    <subcellularLocation>
        <location evidence="3">Secreted</location>
        <location evidence="3">Extracellular space</location>
    </subcellularLocation>
</comment>
<dbReference type="SUPFAM" id="SSF52743">
    <property type="entry name" value="Subtilisin-like"/>
    <property type="match status" value="1"/>
</dbReference>
<dbReference type="CDD" id="cd04056">
    <property type="entry name" value="Peptidases_S53"/>
    <property type="match status" value="1"/>
</dbReference>
<dbReference type="InterPro" id="IPR000209">
    <property type="entry name" value="Peptidase_S8/S53_dom"/>
</dbReference>
<feature type="active site" description="Charge relay system" evidence="11">
    <location>
        <position position="329"/>
    </location>
</feature>
<keyword evidence="6 11" id="KW-0479">Metal-binding</keyword>
<dbReference type="InterPro" id="IPR023828">
    <property type="entry name" value="Peptidase_S8_Ser-AS"/>
</dbReference>
<keyword evidence="8 11" id="KW-0720">Serine protease</keyword>
<feature type="active site" description="Charge relay system" evidence="11">
    <location>
        <position position="539"/>
    </location>
</feature>
<dbReference type="InterPro" id="IPR030400">
    <property type="entry name" value="Sedolisin_dom"/>
</dbReference>
<feature type="binding site" evidence="11">
    <location>
        <position position="602"/>
    </location>
    <ligand>
        <name>Ca(2+)</name>
        <dbReference type="ChEBI" id="CHEBI:29108"/>
    </ligand>
</feature>
<keyword evidence="7 11" id="KW-0378">Hydrolase</keyword>
<dbReference type="EC" id="3.4.14.10" evidence="4"/>
<feature type="active site" description="Charge relay system" evidence="11">
    <location>
        <position position="325"/>
    </location>
</feature>
<dbReference type="Gene3D" id="3.40.50.200">
    <property type="entry name" value="Peptidase S8/S53 domain"/>
    <property type="match status" value="1"/>
</dbReference>
<evidence type="ECO:0000256" key="3">
    <source>
        <dbReference type="ARBA" id="ARBA00004239"/>
    </source>
</evidence>
<dbReference type="SUPFAM" id="SSF54897">
    <property type="entry name" value="Protease propeptides/inhibitors"/>
    <property type="match status" value="1"/>
</dbReference>
<dbReference type="CDD" id="cd11377">
    <property type="entry name" value="Pro-peptidase_S53"/>
    <property type="match status" value="1"/>
</dbReference>
<name>A0ABR1NTT3_DIAER</name>
<keyword evidence="10" id="KW-0865">Zymogen</keyword>
<dbReference type="InterPro" id="IPR015366">
    <property type="entry name" value="S53_propep"/>
</dbReference>
<evidence type="ECO:0000256" key="2">
    <source>
        <dbReference type="ARBA" id="ARBA00002451"/>
    </source>
</evidence>
<comment type="caution">
    <text evidence="14">The sequence shown here is derived from an EMBL/GenBank/DDBJ whole genome shotgun (WGS) entry which is preliminary data.</text>
</comment>
<dbReference type="PANTHER" id="PTHR14218:SF39">
    <property type="entry name" value="PEPTIDASE S53 DOMAIN-CONTAINING PROTEIN"/>
    <property type="match status" value="1"/>
</dbReference>
<evidence type="ECO:0000259" key="13">
    <source>
        <dbReference type="PROSITE" id="PS51695"/>
    </source>
</evidence>
<comment type="cofactor">
    <cofactor evidence="11">
        <name>Ca(2+)</name>
        <dbReference type="ChEBI" id="CHEBI:29108"/>
    </cofactor>
    <text evidence="11">Binds 1 Ca(2+) ion per subunit.</text>
</comment>
<evidence type="ECO:0000256" key="1">
    <source>
        <dbReference type="ARBA" id="ARBA00001910"/>
    </source>
</evidence>
<dbReference type="InterPro" id="IPR050819">
    <property type="entry name" value="Tripeptidyl-peptidase_I"/>
</dbReference>
<keyword evidence="15" id="KW-1185">Reference proteome</keyword>
<sequence>MTRRSSLTPRSAKLCVGLGAIVLGATALPSDSPSTHYAIKERHYAPKSWTSLGPADKSEIINLQIGLKQSNKGAIEQHLLEISDPDHARYGEHLSADEVADIVRPTDLTIDSVHRWLEGHGVGKIAYSPAQDWISIIVPISKAEELLQTTYSNYEHDGGHIANRATEWSLPLHLHDHIDVVQPTTSFLTPKPEHKPIRYDLSEQELTWWEHTGQFKYKAQPASLLASGAANISAVCNASFVTLDCLRTVYGTINYTAQAADDNSIAINNYLNETSRRDDAKTFLQKFRPDQVAAADEFEFTIIDDGPNYQGPNTSVFVDADADVEGNLDAQLVLGVSSPTPMFAYNTGGSPPFIPSLSTPTDTNEPYLAFLNYILAQDDIPNVFSSSYGDDEQTVPQSYAERVCSGFAQLGARGVTYLVSSGDAGVGSSGDCYSNDGKNTYKFTPDFPTSCPWVTSIGATANFTPETAVTRFASGAGFSNYFAQPEYQASTVNKYIASLNGTYDGLYNKSGRAYPDISAQGNLDVIVYAGELIRVGGTSASSPTVAGILALVNDALIAAGKPTLGFINPWLYKEAYKTFTDITIGSSYGCNTTGFPAQAGWDAVTGFGTPNFNELVNAALEKE</sequence>
<organism evidence="14 15">
    <name type="scientific">Diaporthe eres</name>
    <name type="common">Phomopsis oblonga</name>
    <dbReference type="NCBI Taxonomy" id="83184"/>
    <lineage>
        <taxon>Eukaryota</taxon>
        <taxon>Fungi</taxon>
        <taxon>Dikarya</taxon>
        <taxon>Ascomycota</taxon>
        <taxon>Pezizomycotina</taxon>
        <taxon>Sordariomycetes</taxon>
        <taxon>Sordariomycetidae</taxon>
        <taxon>Diaporthales</taxon>
        <taxon>Diaporthaceae</taxon>
        <taxon>Diaporthe</taxon>
        <taxon>Diaporthe eres species complex</taxon>
    </lineage>
</organism>
<evidence type="ECO:0000256" key="6">
    <source>
        <dbReference type="ARBA" id="ARBA00022723"/>
    </source>
</evidence>
<feature type="chain" id="PRO_5046695407" description="tripeptidyl-peptidase II" evidence="12">
    <location>
        <begin position="28"/>
        <end position="623"/>
    </location>
</feature>
<feature type="signal peptide" evidence="12">
    <location>
        <begin position="1"/>
        <end position="27"/>
    </location>
</feature>
<dbReference type="InterPro" id="IPR036852">
    <property type="entry name" value="Peptidase_S8/S53_dom_sf"/>
</dbReference>
<feature type="binding site" evidence="11">
    <location>
        <position position="582"/>
    </location>
    <ligand>
        <name>Ca(2+)</name>
        <dbReference type="ChEBI" id="CHEBI:29108"/>
    </ligand>
</feature>
<evidence type="ECO:0000256" key="5">
    <source>
        <dbReference type="ARBA" id="ARBA00022670"/>
    </source>
</evidence>
<evidence type="ECO:0000256" key="10">
    <source>
        <dbReference type="ARBA" id="ARBA00023145"/>
    </source>
</evidence>
<feature type="binding site" evidence="11">
    <location>
        <position position="600"/>
    </location>
    <ligand>
        <name>Ca(2+)</name>
        <dbReference type="ChEBI" id="CHEBI:29108"/>
    </ligand>
</feature>
<protein>
    <recommendedName>
        <fullName evidence="4">tripeptidyl-peptidase II</fullName>
        <ecNumber evidence="4">3.4.14.10</ecNumber>
    </recommendedName>
</protein>
<feature type="binding site" evidence="11">
    <location>
        <position position="581"/>
    </location>
    <ligand>
        <name>Ca(2+)</name>
        <dbReference type="ChEBI" id="CHEBI:29108"/>
    </ligand>
</feature>
<evidence type="ECO:0000256" key="9">
    <source>
        <dbReference type="ARBA" id="ARBA00022837"/>
    </source>
</evidence>
<evidence type="ECO:0000313" key="15">
    <source>
        <dbReference type="Proteomes" id="UP001430848"/>
    </source>
</evidence>
<feature type="domain" description="Peptidase S53" evidence="13">
    <location>
        <begin position="240"/>
        <end position="622"/>
    </location>
</feature>
<dbReference type="PROSITE" id="PS00138">
    <property type="entry name" value="SUBTILASE_SER"/>
    <property type="match status" value="1"/>
</dbReference>
<comment type="function">
    <text evidence="2">Secreted tripeptidyl-peptidase which degrades proteins at acidic pHs and is involved in virulence.</text>
</comment>
<evidence type="ECO:0000256" key="7">
    <source>
        <dbReference type="ARBA" id="ARBA00022801"/>
    </source>
</evidence>
<dbReference type="PROSITE" id="PS51695">
    <property type="entry name" value="SEDOLISIN"/>
    <property type="match status" value="1"/>
</dbReference>
<dbReference type="Pfam" id="PF09286">
    <property type="entry name" value="Pro-kuma_activ"/>
    <property type="match status" value="1"/>
</dbReference>
<evidence type="ECO:0000256" key="8">
    <source>
        <dbReference type="ARBA" id="ARBA00022825"/>
    </source>
</evidence>
<keyword evidence="5 11" id="KW-0645">Protease</keyword>
<evidence type="ECO:0000256" key="4">
    <source>
        <dbReference type="ARBA" id="ARBA00012462"/>
    </source>
</evidence>
<keyword evidence="9 11" id="KW-0106">Calcium</keyword>
<dbReference type="Proteomes" id="UP001430848">
    <property type="component" value="Unassembled WGS sequence"/>
</dbReference>
<evidence type="ECO:0000256" key="11">
    <source>
        <dbReference type="PROSITE-ProRule" id="PRU01032"/>
    </source>
</evidence>
<gene>
    <name evidence="14" type="ORF">SLS63_011543</name>
</gene>
<proteinExistence type="predicted"/>
<reference evidence="14 15" key="1">
    <citation type="submission" date="2024-02" db="EMBL/GenBank/DDBJ databases">
        <title>De novo assembly and annotation of 12 fungi associated with fruit tree decline syndrome in Ontario, Canada.</title>
        <authorList>
            <person name="Sulman M."/>
            <person name="Ellouze W."/>
            <person name="Ilyukhin E."/>
        </authorList>
    </citation>
    <scope>NUCLEOTIDE SEQUENCE [LARGE SCALE GENOMIC DNA]</scope>
    <source>
        <strain evidence="14 15">M169</strain>
    </source>
</reference>